<dbReference type="AlphaFoldDB" id="A0A160IJX6"/>
<evidence type="ECO:0000256" key="1">
    <source>
        <dbReference type="ARBA" id="ARBA00022679"/>
    </source>
</evidence>
<dbReference type="STRING" id="1221500.ABE65_004655"/>
<evidence type="ECO:0000313" key="6">
    <source>
        <dbReference type="Proteomes" id="UP000076623"/>
    </source>
</evidence>
<dbReference type="InterPro" id="IPR000182">
    <property type="entry name" value="GNAT_dom"/>
</dbReference>
<sequence length="182" mass="21172">MLNTQRIVFREMVSEDWKAIHRYASQEIVSQYQPWGPNHEADTITYVKEVIDDANRNPRERYAFAIVEKQSNLLIGAGELQITSFANRIGEIGYVLHPNYWGKGIATEAGQLLLKFGFEDLQLHRLFATCDPRNKASEKVLIKLDMTLEGVMRETILLKDRWRDSMLFSMLEHEWTNKKGLN</sequence>
<evidence type="ECO:0000259" key="4">
    <source>
        <dbReference type="PROSITE" id="PS51186"/>
    </source>
</evidence>
<name>A0A160IJX6_9BACL</name>
<evidence type="ECO:0000256" key="3">
    <source>
        <dbReference type="ARBA" id="ARBA00038502"/>
    </source>
</evidence>
<dbReference type="Gene3D" id="3.40.630.30">
    <property type="match status" value="1"/>
</dbReference>
<dbReference type="Proteomes" id="UP000076623">
    <property type="component" value="Chromosome"/>
</dbReference>
<reference evidence="5 6" key="1">
    <citation type="submission" date="2016-04" db="EMBL/GenBank/DDBJ databases">
        <title>Complete genome sequence of Fictibacillus phosphorivorans G25-29, a strain toxic to nematodes.</title>
        <authorList>
            <person name="Zheng Z."/>
        </authorList>
    </citation>
    <scope>NUCLEOTIDE SEQUENCE [LARGE SCALE GENOMIC DNA]</scope>
    <source>
        <strain evidence="5 6">G25-29</strain>
    </source>
</reference>
<protein>
    <submittedName>
        <fullName evidence="5">Acetyltransferase</fullName>
    </submittedName>
</protein>
<feature type="domain" description="N-acetyltransferase" evidence="4">
    <location>
        <begin position="7"/>
        <end position="164"/>
    </location>
</feature>
<comment type="similarity">
    <text evidence="3">Belongs to the acetyltransferase family. RimJ subfamily.</text>
</comment>
<dbReference type="PROSITE" id="PS51186">
    <property type="entry name" value="GNAT"/>
    <property type="match status" value="1"/>
</dbReference>
<dbReference type="SUPFAM" id="SSF55729">
    <property type="entry name" value="Acyl-CoA N-acyltransferases (Nat)"/>
    <property type="match status" value="1"/>
</dbReference>
<keyword evidence="2" id="KW-0012">Acyltransferase</keyword>
<dbReference type="EMBL" id="CP015378">
    <property type="protein sequence ID" value="ANC76137.1"/>
    <property type="molecule type" value="Genomic_DNA"/>
</dbReference>
<dbReference type="PANTHER" id="PTHR43792:SF8">
    <property type="entry name" value="[RIBOSOMAL PROTEIN US5]-ALANINE N-ACETYLTRANSFERASE"/>
    <property type="match status" value="1"/>
</dbReference>
<keyword evidence="6" id="KW-1185">Reference proteome</keyword>
<keyword evidence="1 5" id="KW-0808">Transferase</keyword>
<organism evidence="5 6">
    <name type="scientific">Fictibacillus phosphorivorans</name>
    <dbReference type="NCBI Taxonomy" id="1221500"/>
    <lineage>
        <taxon>Bacteria</taxon>
        <taxon>Bacillati</taxon>
        <taxon>Bacillota</taxon>
        <taxon>Bacilli</taxon>
        <taxon>Bacillales</taxon>
        <taxon>Fictibacillaceae</taxon>
        <taxon>Fictibacillus</taxon>
    </lineage>
</organism>
<dbReference type="Pfam" id="PF13302">
    <property type="entry name" value="Acetyltransf_3"/>
    <property type="match status" value="1"/>
</dbReference>
<dbReference type="KEGG" id="fpn:ABE65_004655"/>
<accession>A0A160IJX6</accession>
<dbReference type="InterPro" id="IPR051531">
    <property type="entry name" value="N-acetyltransferase"/>
</dbReference>
<dbReference type="GO" id="GO:0016747">
    <property type="term" value="F:acyltransferase activity, transferring groups other than amino-acyl groups"/>
    <property type="evidence" value="ECO:0007669"/>
    <property type="project" value="InterPro"/>
</dbReference>
<dbReference type="InterPro" id="IPR016181">
    <property type="entry name" value="Acyl_CoA_acyltransferase"/>
</dbReference>
<gene>
    <name evidence="5" type="ORF">ABE65_004655</name>
</gene>
<evidence type="ECO:0000313" key="5">
    <source>
        <dbReference type="EMBL" id="ANC76137.1"/>
    </source>
</evidence>
<evidence type="ECO:0000256" key="2">
    <source>
        <dbReference type="ARBA" id="ARBA00023315"/>
    </source>
</evidence>
<dbReference type="RefSeq" id="WP_066391864.1">
    <property type="nucleotide sequence ID" value="NZ_CP015378.1"/>
</dbReference>
<dbReference type="PANTHER" id="PTHR43792">
    <property type="entry name" value="GNAT FAMILY, PUTATIVE (AFU_ORTHOLOGUE AFUA_3G00765)-RELATED-RELATED"/>
    <property type="match status" value="1"/>
</dbReference>
<proteinExistence type="inferred from homology"/>